<dbReference type="Pfam" id="PF04107">
    <property type="entry name" value="GCS2"/>
    <property type="match status" value="1"/>
</dbReference>
<dbReference type="GO" id="GO:0006750">
    <property type="term" value="P:glutathione biosynthetic process"/>
    <property type="evidence" value="ECO:0007669"/>
    <property type="project" value="InterPro"/>
</dbReference>
<dbReference type="EMBL" id="OY731399">
    <property type="protein sequence ID" value="CAJ1927852.1"/>
    <property type="molecule type" value="Genomic_DNA"/>
</dbReference>
<dbReference type="Proteomes" id="UP001189624">
    <property type="component" value="Chromosome 2"/>
</dbReference>
<dbReference type="Gene3D" id="3.30.590.20">
    <property type="match status" value="1"/>
</dbReference>
<gene>
    <name evidence="1" type="ORF">AYBTSS11_LOCUS4134</name>
</gene>
<organism evidence="1 2">
    <name type="scientific">Sphenostylis stenocarpa</name>
    <dbReference type="NCBI Taxonomy" id="92480"/>
    <lineage>
        <taxon>Eukaryota</taxon>
        <taxon>Viridiplantae</taxon>
        <taxon>Streptophyta</taxon>
        <taxon>Embryophyta</taxon>
        <taxon>Tracheophyta</taxon>
        <taxon>Spermatophyta</taxon>
        <taxon>Magnoliopsida</taxon>
        <taxon>eudicotyledons</taxon>
        <taxon>Gunneridae</taxon>
        <taxon>Pentapetalae</taxon>
        <taxon>rosids</taxon>
        <taxon>fabids</taxon>
        <taxon>Fabales</taxon>
        <taxon>Fabaceae</taxon>
        <taxon>Papilionoideae</taxon>
        <taxon>50 kb inversion clade</taxon>
        <taxon>NPAAA clade</taxon>
        <taxon>indigoferoid/millettioid clade</taxon>
        <taxon>Phaseoleae</taxon>
        <taxon>Sphenostylis</taxon>
    </lineage>
</organism>
<protein>
    <submittedName>
        <fullName evidence="1">Uncharacterized protein</fullName>
    </submittedName>
</protein>
<reference evidence="1" key="1">
    <citation type="submission" date="2023-10" db="EMBL/GenBank/DDBJ databases">
        <authorList>
            <person name="Domelevo Entfellner J.-B."/>
        </authorList>
    </citation>
    <scope>NUCLEOTIDE SEQUENCE</scope>
</reference>
<dbReference type="PANTHER" id="PTHR34378">
    <property type="entry name" value="GLUTAMATE--CYSTEINE LIGASE, CHLOROPLASTIC"/>
    <property type="match status" value="1"/>
</dbReference>
<name>A0AA86RTI5_9FABA</name>
<dbReference type="GO" id="GO:0004357">
    <property type="term" value="F:glutamate-cysteine ligase activity"/>
    <property type="evidence" value="ECO:0007669"/>
    <property type="project" value="InterPro"/>
</dbReference>
<accession>A0AA86RTI5</accession>
<dbReference type="Gramene" id="rna-AYBTSS11_LOCUS4134">
    <property type="protein sequence ID" value="CAJ1927852.1"/>
    <property type="gene ID" value="gene-AYBTSS11_LOCUS4134"/>
</dbReference>
<evidence type="ECO:0000313" key="2">
    <source>
        <dbReference type="Proteomes" id="UP001189624"/>
    </source>
</evidence>
<dbReference type="PANTHER" id="PTHR34378:SF3">
    <property type="entry name" value="GLUTAMATE--CYSTEINE LIGASE"/>
    <property type="match status" value="1"/>
</dbReference>
<dbReference type="InterPro" id="IPR006336">
    <property type="entry name" value="GCS2"/>
</dbReference>
<dbReference type="AlphaFoldDB" id="A0AA86RTI5"/>
<evidence type="ECO:0000313" key="1">
    <source>
        <dbReference type="EMBL" id="CAJ1927852.1"/>
    </source>
</evidence>
<proteinExistence type="predicted"/>
<keyword evidence="2" id="KW-1185">Reference proteome</keyword>
<sequence>MAGQEMRGADCGPPDMICAVPAFWVGLLYDEISLQNVVDMSLASTLLRKDVLKWAKDGLDRRCFNESVFLDPLKEVAGTDI</sequence>
<dbReference type="InterPro" id="IPR035434">
    <property type="entry name" value="GCL_bact_plant"/>
</dbReference>